<feature type="signal peptide" evidence="3">
    <location>
        <begin position="1"/>
        <end position="21"/>
    </location>
</feature>
<feature type="chain" id="PRO_5044744668" evidence="3">
    <location>
        <begin position="22"/>
        <end position="436"/>
    </location>
</feature>
<organism evidence="4 5">
    <name type="scientific">Cyclostephanos tholiformis</name>
    <dbReference type="NCBI Taxonomy" id="382380"/>
    <lineage>
        <taxon>Eukaryota</taxon>
        <taxon>Sar</taxon>
        <taxon>Stramenopiles</taxon>
        <taxon>Ochrophyta</taxon>
        <taxon>Bacillariophyta</taxon>
        <taxon>Coscinodiscophyceae</taxon>
        <taxon>Thalassiosirophycidae</taxon>
        <taxon>Stephanodiscales</taxon>
        <taxon>Stephanodiscaceae</taxon>
        <taxon>Cyclostephanos</taxon>
    </lineage>
</organism>
<evidence type="ECO:0000313" key="4">
    <source>
        <dbReference type="EMBL" id="KAL3810742.1"/>
    </source>
</evidence>
<sequence>MVHASRLAATMALAASSSCSAFGNDGGIVVRRAPPSSSSSSSSAAMMIMMTTTTTTTNDDDDDATARAMSEYMARSHEEKLRAIKEVEMKKNAEIEALRAELDSLKSSSALAAVAAPTMLPVATTVVEEDTSDIQMKLASYQNFMASYIVSAQNQKLLAVKEAELKAERKFQERLERLLLSSGGGTMSMESVVDASAAVTNADAATMANATPYQKRNAGILSAAAAGKSSRWGDMEIERASSLARRQQQRQSGDIVPTPTPATGSSAAVVTTAYDMRNARVIASAGAGTSRWGNMEVERAIKTTMEATNDGASSSATPPPAAVATTPVVVRNGRSNVSLEDRLNLGARLLDGGGSVVVPSAPAPAARAPSTSFDLRNSRVIASAGVGKSRWGDMEIERIAMMGKYSSSVATAAGGKSSVSVEDRVNLGARLLDARV</sequence>
<name>A0ABD3REG2_9STRA</name>
<protein>
    <submittedName>
        <fullName evidence="4">Uncharacterized protein</fullName>
    </submittedName>
</protein>
<evidence type="ECO:0000256" key="3">
    <source>
        <dbReference type="SAM" id="SignalP"/>
    </source>
</evidence>
<reference evidence="4 5" key="1">
    <citation type="submission" date="2024-10" db="EMBL/GenBank/DDBJ databases">
        <title>Updated reference genomes for cyclostephanoid diatoms.</title>
        <authorList>
            <person name="Roberts W.R."/>
            <person name="Alverson A.J."/>
        </authorList>
    </citation>
    <scope>NUCLEOTIDE SEQUENCE [LARGE SCALE GENOMIC DNA]</scope>
    <source>
        <strain evidence="4 5">AJA228-03</strain>
    </source>
</reference>
<proteinExistence type="predicted"/>
<feature type="coiled-coil region" evidence="1">
    <location>
        <begin position="81"/>
        <end position="108"/>
    </location>
</feature>
<dbReference type="AlphaFoldDB" id="A0ABD3REG2"/>
<gene>
    <name evidence="4" type="ORF">ACHAXA_008555</name>
</gene>
<dbReference type="PROSITE" id="PS51257">
    <property type="entry name" value="PROKAR_LIPOPROTEIN"/>
    <property type="match status" value="1"/>
</dbReference>
<evidence type="ECO:0000256" key="1">
    <source>
        <dbReference type="SAM" id="Coils"/>
    </source>
</evidence>
<comment type="caution">
    <text evidence="4">The sequence shown here is derived from an EMBL/GenBank/DDBJ whole genome shotgun (WGS) entry which is preliminary data.</text>
</comment>
<dbReference type="Proteomes" id="UP001530377">
    <property type="component" value="Unassembled WGS sequence"/>
</dbReference>
<evidence type="ECO:0000256" key="2">
    <source>
        <dbReference type="SAM" id="MobiDB-lite"/>
    </source>
</evidence>
<keyword evidence="5" id="KW-1185">Reference proteome</keyword>
<evidence type="ECO:0000313" key="5">
    <source>
        <dbReference type="Proteomes" id="UP001530377"/>
    </source>
</evidence>
<feature type="region of interest" description="Disordered" evidence="2">
    <location>
        <begin position="245"/>
        <end position="265"/>
    </location>
</feature>
<accession>A0ABD3REG2</accession>
<dbReference type="EMBL" id="JALLPB020000307">
    <property type="protein sequence ID" value="KAL3810742.1"/>
    <property type="molecule type" value="Genomic_DNA"/>
</dbReference>
<keyword evidence="3" id="KW-0732">Signal</keyword>
<keyword evidence="1" id="KW-0175">Coiled coil</keyword>